<organism evidence="2 3">
    <name type="scientific">Candidatus Scybalenecus merdavium</name>
    <dbReference type="NCBI Taxonomy" id="2840939"/>
    <lineage>
        <taxon>Bacteria</taxon>
        <taxon>Bacillati</taxon>
        <taxon>Bacillota</taxon>
        <taxon>Clostridia</taxon>
        <taxon>Eubacteriales</taxon>
        <taxon>Oscillospiraceae</taxon>
        <taxon>Oscillospiraceae incertae sedis</taxon>
        <taxon>Candidatus Scybalenecus</taxon>
    </lineage>
</organism>
<reference evidence="2" key="2">
    <citation type="journal article" date="2021" name="PeerJ">
        <title>Extensive microbial diversity within the chicken gut microbiome revealed by metagenomics and culture.</title>
        <authorList>
            <person name="Gilroy R."/>
            <person name="Ravi A."/>
            <person name="Getino M."/>
            <person name="Pursley I."/>
            <person name="Horton D.L."/>
            <person name="Alikhan N.F."/>
            <person name="Baker D."/>
            <person name="Gharbi K."/>
            <person name="Hall N."/>
            <person name="Watson M."/>
            <person name="Adriaenssens E.M."/>
            <person name="Foster-Nyarko E."/>
            <person name="Jarju S."/>
            <person name="Secka A."/>
            <person name="Antonio M."/>
            <person name="Oren A."/>
            <person name="Chaudhuri R.R."/>
            <person name="La Ragione R."/>
            <person name="Hildebrand F."/>
            <person name="Pallen M.J."/>
        </authorList>
    </citation>
    <scope>NUCLEOTIDE SEQUENCE</scope>
    <source>
        <strain evidence="2">CHK176-6737</strain>
    </source>
</reference>
<reference evidence="2" key="1">
    <citation type="submission" date="2020-10" db="EMBL/GenBank/DDBJ databases">
        <authorList>
            <person name="Gilroy R."/>
        </authorList>
    </citation>
    <scope>NUCLEOTIDE SEQUENCE</scope>
    <source>
        <strain evidence="2">CHK176-6737</strain>
    </source>
</reference>
<dbReference type="AlphaFoldDB" id="A0A9D1MT34"/>
<comment type="caution">
    <text evidence="2">The sequence shown here is derived from an EMBL/GenBank/DDBJ whole genome shotgun (WGS) entry which is preliminary data.</text>
</comment>
<gene>
    <name evidence="2" type="ORF">IAD23_00810</name>
</gene>
<evidence type="ECO:0000313" key="2">
    <source>
        <dbReference type="EMBL" id="HIU68482.1"/>
    </source>
</evidence>
<name>A0A9D1MT34_9FIRM</name>
<protein>
    <submittedName>
        <fullName evidence="2">ABC transporter substrate-binding protein</fullName>
    </submittedName>
</protein>
<evidence type="ECO:0000256" key="1">
    <source>
        <dbReference type="SAM" id="SignalP"/>
    </source>
</evidence>
<feature type="chain" id="PRO_5038402898" evidence="1">
    <location>
        <begin position="23"/>
        <end position="276"/>
    </location>
</feature>
<evidence type="ECO:0000313" key="3">
    <source>
        <dbReference type="Proteomes" id="UP000824125"/>
    </source>
</evidence>
<dbReference type="Gene3D" id="3.40.190.10">
    <property type="entry name" value="Periplasmic binding protein-like II"/>
    <property type="match status" value="2"/>
</dbReference>
<proteinExistence type="predicted"/>
<sequence>MKKFTKLMAVLLCAALIAVCFAGCSGSGDDKAENPLIVGYYAGDDAYFALDGEGKATGVFGEIVNYAYENYLSGTYDALQFVEMTDDTVLGGDKQPLLAVGKLQKHQDANDRLYGWTQTILENRVIVVAPAGSNAGSFNDLSGRSVMMVGDVAAAAMANNSAVANLPASVTTAQLDAALSALQGGTTDFVLVDEMTFYTSDQSDSFTVLEPVLDTQEFAIQVADDEWDLLQTLNEAVHDMLTNTDNGDTLTPAVEKAFGYDAVSDAIRDYVVLVEN</sequence>
<dbReference type="SUPFAM" id="SSF53850">
    <property type="entry name" value="Periplasmic binding protein-like II"/>
    <property type="match status" value="1"/>
</dbReference>
<feature type="signal peptide" evidence="1">
    <location>
        <begin position="1"/>
        <end position="22"/>
    </location>
</feature>
<accession>A0A9D1MT34</accession>
<dbReference type="EMBL" id="DVNM01000004">
    <property type="protein sequence ID" value="HIU68482.1"/>
    <property type="molecule type" value="Genomic_DNA"/>
</dbReference>
<keyword evidence="1" id="KW-0732">Signal</keyword>
<dbReference type="Proteomes" id="UP000824125">
    <property type="component" value="Unassembled WGS sequence"/>
</dbReference>